<dbReference type="OrthoDB" id="2444871at2759"/>
<dbReference type="AlphaFoldDB" id="A0A397GVU5"/>
<evidence type="ECO:0000313" key="2">
    <source>
        <dbReference type="EMBL" id="RHZ53193.1"/>
    </source>
</evidence>
<evidence type="ECO:0000256" key="1">
    <source>
        <dbReference type="SAM" id="MobiDB-lite"/>
    </source>
</evidence>
<name>A0A397GVU5_9GLOM</name>
<keyword evidence="3" id="KW-1185">Reference proteome</keyword>
<reference evidence="2 3" key="1">
    <citation type="submission" date="2018-08" db="EMBL/GenBank/DDBJ databases">
        <title>Genome and evolution of the arbuscular mycorrhizal fungus Diversispora epigaea (formerly Glomus versiforme) and its bacterial endosymbionts.</title>
        <authorList>
            <person name="Sun X."/>
            <person name="Fei Z."/>
            <person name="Harrison M."/>
        </authorList>
    </citation>
    <scope>NUCLEOTIDE SEQUENCE [LARGE SCALE GENOMIC DNA]</scope>
    <source>
        <strain evidence="2 3">IT104</strain>
    </source>
</reference>
<dbReference type="Proteomes" id="UP000266861">
    <property type="component" value="Unassembled WGS sequence"/>
</dbReference>
<organism evidence="2 3">
    <name type="scientific">Diversispora epigaea</name>
    <dbReference type="NCBI Taxonomy" id="1348612"/>
    <lineage>
        <taxon>Eukaryota</taxon>
        <taxon>Fungi</taxon>
        <taxon>Fungi incertae sedis</taxon>
        <taxon>Mucoromycota</taxon>
        <taxon>Glomeromycotina</taxon>
        <taxon>Glomeromycetes</taxon>
        <taxon>Diversisporales</taxon>
        <taxon>Diversisporaceae</taxon>
        <taxon>Diversispora</taxon>
    </lineage>
</organism>
<sequence>MINEIEPRKQKSKKKVIKSSDEEEEEEEEKRKLKKMVLKKKKKEMKVTFDPAYNLDDLAKKFEKMQLNLIQKMEKLTTQVNQQPNYRNRGNSHNNSSQNN</sequence>
<feature type="region of interest" description="Disordered" evidence="1">
    <location>
        <begin position="76"/>
        <end position="100"/>
    </location>
</feature>
<feature type="region of interest" description="Disordered" evidence="1">
    <location>
        <begin position="1"/>
        <end position="30"/>
    </location>
</feature>
<comment type="caution">
    <text evidence="2">The sequence shown here is derived from an EMBL/GenBank/DDBJ whole genome shotgun (WGS) entry which is preliminary data.</text>
</comment>
<gene>
    <name evidence="2" type="ORF">Glove_444g35</name>
</gene>
<accession>A0A397GVU5</accession>
<protein>
    <submittedName>
        <fullName evidence="2">Uncharacterized protein</fullName>
    </submittedName>
</protein>
<proteinExistence type="predicted"/>
<dbReference type="EMBL" id="PQFF01000391">
    <property type="protein sequence ID" value="RHZ53193.1"/>
    <property type="molecule type" value="Genomic_DNA"/>
</dbReference>
<evidence type="ECO:0000313" key="3">
    <source>
        <dbReference type="Proteomes" id="UP000266861"/>
    </source>
</evidence>